<gene>
    <name evidence="2" type="ORF">DWB77_07339</name>
</gene>
<evidence type="ECO:0000256" key="1">
    <source>
        <dbReference type="SAM" id="SignalP"/>
    </source>
</evidence>
<keyword evidence="1" id="KW-0732">Signal</keyword>
<reference evidence="2 3" key="1">
    <citation type="submission" date="2018-10" db="EMBL/GenBank/DDBJ databases">
        <title>Relationship between Morphology and Antimicrobial Activity in Streptomyces.</title>
        <authorList>
            <person name="Kang H.J."/>
            <person name="Kim S.B."/>
        </authorList>
    </citation>
    <scope>NUCLEOTIDE SEQUENCE [LARGE SCALE GENOMIC DNA]</scope>
    <source>
        <strain evidence="2 3">BH38</strain>
    </source>
</reference>
<dbReference type="RefSeq" id="WP_162952708.1">
    <property type="nucleotide sequence ID" value="NZ_CP032698.1"/>
</dbReference>
<dbReference type="Gene3D" id="2.80.10.50">
    <property type="match status" value="1"/>
</dbReference>
<evidence type="ECO:0000313" key="3">
    <source>
        <dbReference type="Proteomes" id="UP000271554"/>
    </source>
</evidence>
<protein>
    <submittedName>
        <fullName evidence="2">Uncharacterized protein</fullName>
    </submittedName>
</protein>
<keyword evidence="3" id="KW-1185">Reference proteome</keyword>
<feature type="signal peptide" evidence="1">
    <location>
        <begin position="1"/>
        <end position="29"/>
    </location>
</feature>
<accession>A0A387HQQ0</accession>
<dbReference type="InterPro" id="IPR035992">
    <property type="entry name" value="Ricin_B-like_lectins"/>
</dbReference>
<feature type="chain" id="PRO_5017196473" evidence="1">
    <location>
        <begin position="30"/>
        <end position="162"/>
    </location>
</feature>
<organism evidence="2 3">
    <name type="scientific">Streptomyces hundungensis</name>
    <dbReference type="NCBI Taxonomy" id="1077946"/>
    <lineage>
        <taxon>Bacteria</taxon>
        <taxon>Bacillati</taxon>
        <taxon>Actinomycetota</taxon>
        <taxon>Actinomycetes</taxon>
        <taxon>Kitasatosporales</taxon>
        <taxon>Streptomycetaceae</taxon>
        <taxon>Streptomyces</taxon>
    </lineage>
</organism>
<dbReference type="Proteomes" id="UP000271554">
    <property type="component" value="Chromosome"/>
</dbReference>
<name>A0A387HQQ0_9ACTN</name>
<dbReference type="AlphaFoldDB" id="A0A387HQQ0"/>
<dbReference type="SUPFAM" id="SSF50370">
    <property type="entry name" value="Ricin B-like lectins"/>
    <property type="match status" value="1"/>
</dbReference>
<proteinExistence type="predicted"/>
<dbReference type="KEGG" id="shun:DWB77_07339"/>
<evidence type="ECO:0000313" key="2">
    <source>
        <dbReference type="EMBL" id="AYG85123.1"/>
    </source>
</evidence>
<sequence>MNKHRFAQLAMVATAVPAVFVANSGVASAAGGQQAYWKNVATGKCLTYRAGINQPTRDVETSTPCSRTPVSSYRWLEEQASDGTWAMRTEDGRCLTSYGSAVYLEDCSADVNATNWYQRWWEVSSSRGWKLKSRMSGLYLDSNSDGGVYTHTENDGNYQLWK</sequence>
<dbReference type="PROSITE" id="PS50231">
    <property type="entry name" value="RICIN_B_LECTIN"/>
    <property type="match status" value="1"/>
</dbReference>
<dbReference type="EMBL" id="CP032698">
    <property type="protein sequence ID" value="AYG85123.1"/>
    <property type="molecule type" value="Genomic_DNA"/>
</dbReference>
<dbReference type="CDD" id="cd23415">
    <property type="entry name" value="beta-trefoil_Ricin_AH"/>
    <property type="match status" value="1"/>
</dbReference>